<sequence>MGSSVLRLGCLWLLAASLLCVADCQEDGLKGARKVLHVGDELGCPCAHEGHFAGDCPCHLDTTWLDNDECPSCPVYACGECDPLKCDECKRCCDGAVPSDDRKTCSCPSCDITGCLECDAEDCSKCLVCQHGFKLGVDRKCECNTCHVPYCETCEPDNCYKCKTCNPFLALASDGRACECPECPINGCKVCNPEKCDECIDCINGDVISYGGCKVDEVCHLPNCVVCPDGTTCEKCAYGYEPIDYGAKCKCAECAVDNCAECSPENCDECLKCKDGFDLTFPPTGYEPGEVPALPTCEVHDCEANVPHCAICDEYDPTVCKMCKVGFKWCDKDKVCKCEHCAVPGCQTCDNDDCGVCKVCADGYVLADDGVTCVCATCDVPYCDTCSVYDCSVCGTVCIDGYAPGPSGECECASCQVPHCERCDPSDCTKCEKCTHGYGPSGGTDCPCEMCDVTNCKTCDPEDCEKCAVCNDGYILNDPGYGEPTCDCDPAACTVDNCDTCGPADCQVCSICVEGLTLDSYGNCECECGIPGCQKCCTSDCGTCSVCEPGLVLSDDKKSCVCPECKVDDCEACSPSDCSVCGICAHGKVVDAYGCACPPCGIDKCVTCDPYECGTCKECEVNHVVSYDGKSCDCACDHIAGCTACDENCKCVQCDKGLILSKCGYCLEEERSCDWVPIESDGKSCDKVCAEHSAEHPLAVSSGFQGKYGNAYPCFADLDDAGYRPGNNWDKTHPELCVVEYGTTGYDSSQVHTANSTSFYCICQTVDGPLDSGWIRRQHKKELGAEEHCELGDECAGNGNCRDICHLIEKEPVAWAGPGEGYGGDSTIEYTVCKTAMRAGYNIENEPYKGYCMNYDKGYNKEYECLCANPCTTKAKEEDPDCGYGDGGYGASEVHMAVV</sequence>
<dbReference type="InterPro" id="IPR009030">
    <property type="entry name" value="Growth_fac_rcpt_cys_sf"/>
</dbReference>
<evidence type="ECO:0000313" key="3">
    <source>
        <dbReference type="EMBL" id="CAD7704957.1"/>
    </source>
</evidence>
<evidence type="ECO:0000259" key="2">
    <source>
        <dbReference type="SMART" id="SM00181"/>
    </source>
</evidence>
<dbReference type="OrthoDB" id="10045365at2759"/>
<keyword evidence="4" id="KW-1185">Reference proteome</keyword>
<reference evidence="3" key="1">
    <citation type="submission" date="2020-12" db="EMBL/GenBank/DDBJ databases">
        <authorList>
            <person name="Iha C."/>
        </authorList>
    </citation>
    <scope>NUCLEOTIDE SEQUENCE</scope>
</reference>
<feature type="chain" id="PRO_5035846134" description="EGF-like domain-containing protein" evidence="1">
    <location>
        <begin position="25"/>
        <end position="899"/>
    </location>
</feature>
<gene>
    <name evidence="3" type="ORF">OSTQU699_LOCUS10310</name>
</gene>
<dbReference type="AlphaFoldDB" id="A0A8S1JFR9"/>
<dbReference type="SMART" id="SM00181">
    <property type="entry name" value="EGF"/>
    <property type="match status" value="6"/>
</dbReference>
<accession>A0A8S1JFR9</accession>
<feature type="domain" description="EGF-like" evidence="2">
    <location>
        <begin position="450"/>
        <end position="487"/>
    </location>
</feature>
<feature type="domain" description="EGF-like" evidence="2">
    <location>
        <begin position="145"/>
        <end position="179"/>
    </location>
</feature>
<evidence type="ECO:0000313" key="4">
    <source>
        <dbReference type="Proteomes" id="UP000708148"/>
    </source>
</evidence>
<proteinExistence type="predicted"/>
<evidence type="ECO:0000256" key="1">
    <source>
        <dbReference type="SAM" id="SignalP"/>
    </source>
</evidence>
<keyword evidence="1" id="KW-0732">Signal</keyword>
<feature type="signal peptide" evidence="1">
    <location>
        <begin position="1"/>
        <end position="24"/>
    </location>
</feature>
<feature type="domain" description="EGF-like" evidence="2">
    <location>
        <begin position="253"/>
        <end position="298"/>
    </location>
</feature>
<feature type="domain" description="EGF-like" evidence="2">
    <location>
        <begin position="109"/>
        <end position="142"/>
    </location>
</feature>
<organism evidence="3 4">
    <name type="scientific">Ostreobium quekettii</name>
    <dbReference type="NCBI Taxonomy" id="121088"/>
    <lineage>
        <taxon>Eukaryota</taxon>
        <taxon>Viridiplantae</taxon>
        <taxon>Chlorophyta</taxon>
        <taxon>core chlorophytes</taxon>
        <taxon>Ulvophyceae</taxon>
        <taxon>TCBD clade</taxon>
        <taxon>Bryopsidales</taxon>
        <taxon>Ostreobineae</taxon>
        <taxon>Ostreobiaceae</taxon>
        <taxon>Ostreobium</taxon>
    </lineage>
</organism>
<dbReference type="InterPro" id="IPR000742">
    <property type="entry name" value="EGF"/>
</dbReference>
<comment type="caution">
    <text evidence="3">The sequence shown here is derived from an EMBL/GenBank/DDBJ whole genome shotgun (WGS) entry which is preliminary data.</text>
</comment>
<dbReference type="Proteomes" id="UP000708148">
    <property type="component" value="Unassembled WGS sequence"/>
</dbReference>
<name>A0A8S1JFR9_9CHLO</name>
<dbReference type="SUPFAM" id="SSF57184">
    <property type="entry name" value="Growth factor receptor domain"/>
    <property type="match status" value="1"/>
</dbReference>
<dbReference type="EMBL" id="CAJHUC010002986">
    <property type="protein sequence ID" value="CAD7704957.1"/>
    <property type="molecule type" value="Genomic_DNA"/>
</dbReference>
<feature type="domain" description="EGF-like" evidence="2">
    <location>
        <begin position="340"/>
        <end position="374"/>
    </location>
</feature>
<protein>
    <recommendedName>
        <fullName evidence="2">EGF-like domain-containing protein</fullName>
    </recommendedName>
</protein>
<feature type="domain" description="EGF-like" evidence="2">
    <location>
        <begin position="212"/>
        <end position="250"/>
    </location>
</feature>